<feature type="transmembrane region" description="Helical" evidence="1">
    <location>
        <begin position="20"/>
        <end position="39"/>
    </location>
</feature>
<proteinExistence type="predicted"/>
<evidence type="ECO:0000256" key="1">
    <source>
        <dbReference type="SAM" id="Phobius"/>
    </source>
</evidence>
<gene>
    <name evidence="2" type="ORF">BSQ50_09760</name>
</gene>
<sequence length="169" mass="18709">MLTVPAFNLLEGKEMGDLFAVLWLISSILFVGGIVVCIVAKIRKKQLKKPLLVTGILLLISVISLFASSMNMTDYTVMNENEGNKFYQEIDNGKTVEDKTLKFKVKQTGESSTMGMVVLEVPGKKELDIILPNIKATRKIKKDDVVTVKLDKLSSLMGIKMIDASLDNN</sequence>
<reference evidence="2 3" key="1">
    <citation type="submission" date="2016-11" db="EMBL/GenBank/DDBJ databases">
        <title>Interaction between Lactobacillus species and yeast in water kefir.</title>
        <authorList>
            <person name="Behr J."/>
            <person name="Xu D."/>
            <person name="Vogel R.F."/>
        </authorList>
    </citation>
    <scope>NUCLEOTIDE SEQUENCE [LARGE SCALE GENOMIC DNA]</scope>
    <source>
        <strain evidence="2 3">TMW 1.1827</strain>
    </source>
</reference>
<feature type="transmembrane region" description="Helical" evidence="1">
    <location>
        <begin position="51"/>
        <end position="70"/>
    </location>
</feature>
<protein>
    <submittedName>
        <fullName evidence="2">Uncharacterized protein</fullName>
    </submittedName>
</protein>
<dbReference type="Proteomes" id="UP000324497">
    <property type="component" value="Chromosome"/>
</dbReference>
<keyword evidence="3" id="KW-1185">Reference proteome</keyword>
<evidence type="ECO:0000313" key="2">
    <source>
        <dbReference type="EMBL" id="AUJ32794.1"/>
    </source>
</evidence>
<name>A0A3Q8CVA6_9LACO</name>
<organism evidence="2 3">
    <name type="scientific">Liquorilactobacillus nagelii</name>
    <dbReference type="NCBI Taxonomy" id="82688"/>
    <lineage>
        <taxon>Bacteria</taxon>
        <taxon>Bacillati</taxon>
        <taxon>Bacillota</taxon>
        <taxon>Bacilli</taxon>
        <taxon>Lactobacillales</taxon>
        <taxon>Lactobacillaceae</taxon>
        <taxon>Liquorilactobacillus</taxon>
    </lineage>
</organism>
<accession>A0A3Q8CVA6</accession>
<keyword evidence="1" id="KW-1133">Transmembrane helix</keyword>
<evidence type="ECO:0000313" key="3">
    <source>
        <dbReference type="Proteomes" id="UP000324497"/>
    </source>
</evidence>
<dbReference type="KEGG" id="lng:BSQ50_09760"/>
<dbReference type="AlphaFoldDB" id="A0A3Q8CVA6"/>
<dbReference type="EMBL" id="CP018180">
    <property type="protein sequence ID" value="AUJ32794.1"/>
    <property type="molecule type" value="Genomic_DNA"/>
</dbReference>
<keyword evidence="1" id="KW-0472">Membrane</keyword>
<keyword evidence="1" id="KW-0812">Transmembrane</keyword>